<keyword evidence="3" id="KW-1185">Reference proteome</keyword>
<dbReference type="InterPro" id="IPR036866">
    <property type="entry name" value="RibonucZ/Hydroxyglut_hydro"/>
</dbReference>
<dbReference type="EMBL" id="MZGW01000003">
    <property type="protein sequence ID" value="OPJ55937.1"/>
    <property type="molecule type" value="Genomic_DNA"/>
</dbReference>
<name>A0A1V4I8S9_9FIRM</name>
<organism evidence="2 3">
    <name type="scientific">Alkalithermobacter paradoxus</name>
    <dbReference type="NCBI Taxonomy" id="29349"/>
    <lineage>
        <taxon>Bacteria</taxon>
        <taxon>Bacillati</taxon>
        <taxon>Bacillota</taxon>
        <taxon>Clostridia</taxon>
        <taxon>Peptostreptococcales</taxon>
        <taxon>Tepidibacteraceae</taxon>
        <taxon>Alkalithermobacter</taxon>
    </lineage>
</organism>
<dbReference type="OrthoDB" id="11380at2"/>
<dbReference type="InterPro" id="IPR001279">
    <property type="entry name" value="Metallo-B-lactamas"/>
</dbReference>
<evidence type="ECO:0000259" key="1">
    <source>
        <dbReference type="SMART" id="SM00849"/>
    </source>
</evidence>
<dbReference type="AlphaFoldDB" id="A0A1V4I8S9"/>
<sequence>MQLENIKGRSYYLKGGTNTGVYIFEDNSALVIDPGLSNSRANRLIKMFEKQGIKVKYIINTHEHSDHYGASKVILDHFKDCKSLSSYDAKLVIDNPYIFNMYTYGGKSNRFFDDNFKNRGEILRVDETLDEGKIILNNEEFEIVNLKGHSLGHIGVMTKDKVLYLGDSLLNENILEKFNFPFIIDVESELNTLENIKNMDFDFGVIGHGNPLLTKKEVFDLADYNIETINKYIEQIKGVLDNKCTQEELLAYIIEKNNLILNYKEYYFSKSTLASMVSYLIEKDMVEYKIECGKIYYSLKK</sequence>
<dbReference type="PANTHER" id="PTHR42951:SF14">
    <property type="entry name" value="METALLO-BETA-LACTAMASE SUPERFAMILY PROTEIN"/>
    <property type="match status" value="1"/>
</dbReference>
<dbReference type="PANTHER" id="PTHR42951">
    <property type="entry name" value="METALLO-BETA-LACTAMASE DOMAIN-CONTAINING"/>
    <property type="match status" value="1"/>
</dbReference>
<comment type="caution">
    <text evidence="2">The sequence shown here is derived from an EMBL/GenBank/DDBJ whole genome shotgun (WGS) entry which is preliminary data.</text>
</comment>
<dbReference type="STRING" id="29349.CLOTH_11150"/>
<dbReference type="GO" id="GO:0016787">
    <property type="term" value="F:hydrolase activity"/>
    <property type="evidence" value="ECO:0007669"/>
    <property type="project" value="UniProtKB-KW"/>
</dbReference>
<reference evidence="2 3" key="1">
    <citation type="submission" date="2017-03" db="EMBL/GenBank/DDBJ databases">
        <title>Genome sequence of Clostridium thermoalcaliphilum DSM 7309.</title>
        <authorList>
            <person name="Poehlein A."/>
            <person name="Daniel R."/>
        </authorList>
    </citation>
    <scope>NUCLEOTIDE SEQUENCE [LARGE SCALE GENOMIC DNA]</scope>
    <source>
        <strain evidence="2 3">DSM 7309</strain>
    </source>
</reference>
<dbReference type="RefSeq" id="WP_079411965.1">
    <property type="nucleotide sequence ID" value="NZ_MZGW01000003.1"/>
</dbReference>
<protein>
    <submittedName>
        <fullName evidence="2">Putative metallo-hydrolase</fullName>
        <ecNumber evidence="2">3.-.-.-</ecNumber>
    </submittedName>
</protein>
<dbReference type="Proteomes" id="UP000190140">
    <property type="component" value="Unassembled WGS sequence"/>
</dbReference>
<dbReference type="Gene3D" id="3.60.15.10">
    <property type="entry name" value="Ribonuclease Z/Hydroxyacylglutathione hydrolase-like"/>
    <property type="match status" value="1"/>
</dbReference>
<gene>
    <name evidence="2" type="ORF">CLOTH_11150</name>
</gene>
<proteinExistence type="predicted"/>
<evidence type="ECO:0000313" key="3">
    <source>
        <dbReference type="Proteomes" id="UP000190140"/>
    </source>
</evidence>
<dbReference type="CDD" id="cd07743">
    <property type="entry name" value="metallo-hydrolase-like_MBL-fold"/>
    <property type="match status" value="1"/>
</dbReference>
<accession>A0A1V4I8S9</accession>
<dbReference type="EC" id="3.-.-.-" evidence="2"/>
<dbReference type="SMART" id="SM00849">
    <property type="entry name" value="Lactamase_B"/>
    <property type="match status" value="1"/>
</dbReference>
<dbReference type="Pfam" id="PF00753">
    <property type="entry name" value="Lactamase_B"/>
    <property type="match status" value="1"/>
</dbReference>
<dbReference type="SUPFAM" id="SSF56281">
    <property type="entry name" value="Metallo-hydrolase/oxidoreductase"/>
    <property type="match status" value="1"/>
</dbReference>
<evidence type="ECO:0000313" key="2">
    <source>
        <dbReference type="EMBL" id="OPJ55937.1"/>
    </source>
</evidence>
<keyword evidence="2" id="KW-0378">Hydrolase</keyword>
<dbReference type="InterPro" id="IPR050855">
    <property type="entry name" value="NDM-1-like"/>
</dbReference>
<feature type="domain" description="Metallo-beta-lactamase" evidence="1">
    <location>
        <begin position="18"/>
        <end position="208"/>
    </location>
</feature>